<dbReference type="SMART" id="SM00345">
    <property type="entry name" value="HTH_GNTR"/>
    <property type="match status" value="1"/>
</dbReference>
<dbReference type="AlphaFoldDB" id="A0A0P6W854"/>
<dbReference type="Pfam" id="PF00392">
    <property type="entry name" value="GntR"/>
    <property type="match status" value="1"/>
</dbReference>
<dbReference type="GO" id="GO:0003700">
    <property type="term" value="F:DNA-binding transcription factor activity"/>
    <property type="evidence" value="ECO:0007669"/>
    <property type="project" value="InterPro"/>
</dbReference>
<name>A0A0P6W854_9HYPH</name>
<gene>
    <name evidence="5" type="ORF">ABB55_16100</name>
</gene>
<dbReference type="EMBL" id="LJYW01000001">
    <property type="protein sequence ID" value="KPL53546.1"/>
    <property type="molecule type" value="Genomic_DNA"/>
</dbReference>
<dbReference type="STRING" id="665126.ABB55_16100"/>
<organism evidence="5 6">
    <name type="scientific">Prosthecodimorpha hirschii</name>
    <dbReference type="NCBI Taxonomy" id="665126"/>
    <lineage>
        <taxon>Bacteria</taxon>
        <taxon>Pseudomonadati</taxon>
        <taxon>Pseudomonadota</taxon>
        <taxon>Alphaproteobacteria</taxon>
        <taxon>Hyphomicrobiales</taxon>
        <taxon>Ancalomicrobiaceae</taxon>
        <taxon>Prosthecodimorpha</taxon>
    </lineage>
</organism>
<keyword evidence="2" id="KW-0238">DNA-binding</keyword>
<dbReference type="PROSITE" id="PS50949">
    <property type="entry name" value="HTH_GNTR"/>
    <property type="match status" value="1"/>
</dbReference>
<reference evidence="5 6" key="1">
    <citation type="submission" date="2015-09" db="EMBL/GenBank/DDBJ databases">
        <authorList>
            <person name="Jackson K.R."/>
            <person name="Lunt B.L."/>
            <person name="Fisher J.N.B."/>
            <person name="Gardner A.V."/>
            <person name="Bailey M.E."/>
            <person name="Deus L.M."/>
            <person name="Earl A.S."/>
            <person name="Gibby P.D."/>
            <person name="Hartmann K.A."/>
            <person name="Liu J.E."/>
            <person name="Manci A.M."/>
            <person name="Nielsen D.A."/>
            <person name="Solomon M.B."/>
            <person name="Breakwell D.P."/>
            <person name="Burnett S.H."/>
            <person name="Grose J.H."/>
        </authorList>
    </citation>
    <scope>NUCLEOTIDE SEQUENCE [LARGE SCALE GENOMIC DNA]</scope>
    <source>
        <strain evidence="5 6">16</strain>
    </source>
</reference>
<keyword evidence="6" id="KW-1185">Reference proteome</keyword>
<dbReference type="InterPro" id="IPR008920">
    <property type="entry name" value="TF_FadR/GntR_C"/>
</dbReference>
<keyword evidence="1" id="KW-0805">Transcription regulation</keyword>
<dbReference type="InterPro" id="IPR036390">
    <property type="entry name" value="WH_DNA-bd_sf"/>
</dbReference>
<dbReference type="PRINTS" id="PR00035">
    <property type="entry name" value="HTHGNTR"/>
</dbReference>
<dbReference type="InterPro" id="IPR000524">
    <property type="entry name" value="Tscrpt_reg_HTH_GntR"/>
</dbReference>
<dbReference type="Gene3D" id="1.20.120.530">
    <property type="entry name" value="GntR ligand-binding domain-like"/>
    <property type="match status" value="1"/>
</dbReference>
<dbReference type="SUPFAM" id="SSF46785">
    <property type="entry name" value="Winged helix' DNA-binding domain"/>
    <property type="match status" value="1"/>
</dbReference>
<protein>
    <recommendedName>
        <fullName evidence="4">HTH gntR-type domain-containing protein</fullName>
    </recommendedName>
</protein>
<dbReference type="Pfam" id="PF07729">
    <property type="entry name" value="FCD"/>
    <property type="match status" value="1"/>
</dbReference>
<evidence type="ECO:0000313" key="5">
    <source>
        <dbReference type="EMBL" id="KPL53546.1"/>
    </source>
</evidence>
<proteinExistence type="predicted"/>
<dbReference type="SUPFAM" id="SSF48008">
    <property type="entry name" value="GntR ligand-binding domain-like"/>
    <property type="match status" value="1"/>
</dbReference>
<evidence type="ECO:0000256" key="3">
    <source>
        <dbReference type="ARBA" id="ARBA00023163"/>
    </source>
</evidence>
<reference evidence="5 6" key="2">
    <citation type="submission" date="2015-10" db="EMBL/GenBank/DDBJ databases">
        <title>Draft Genome Sequence of Prosthecomicrobium hirschii ATCC 27832.</title>
        <authorList>
            <person name="Daniel J."/>
            <person name="Givan S.A."/>
            <person name="Brun Y.V."/>
            <person name="Brown P.J."/>
        </authorList>
    </citation>
    <scope>NUCLEOTIDE SEQUENCE [LARGE SCALE GENOMIC DNA]</scope>
    <source>
        <strain evidence="5 6">16</strain>
    </source>
</reference>
<evidence type="ECO:0000256" key="1">
    <source>
        <dbReference type="ARBA" id="ARBA00023015"/>
    </source>
</evidence>
<evidence type="ECO:0000256" key="2">
    <source>
        <dbReference type="ARBA" id="ARBA00023125"/>
    </source>
</evidence>
<dbReference type="InterPro" id="IPR011711">
    <property type="entry name" value="GntR_C"/>
</dbReference>
<evidence type="ECO:0000313" key="6">
    <source>
        <dbReference type="Proteomes" id="UP000048984"/>
    </source>
</evidence>
<sequence length="234" mass="26594">MATRSQAVTRTLRNGILNGEYAGGMRMNEIDLATSLGVSRTPIRGALSTLAAEGLLDYTPNSGYAVRSYSSKDIAATYEVRIALEALAARLAAERGFSDEERGQMHRVLSESAQLVDEHQWTEETRVRWTDLNEQFHQIIHQAADNPYLVALIRKSRDVPIIAHIRFQWFDAEFLTQAHWDHVEIADAIFNRQPARAEALEREHIYRAGRRLVQQWKKVEAKKSEKASRVRPAA</sequence>
<dbReference type="Proteomes" id="UP000048984">
    <property type="component" value="Unassembled WGS sequence"/>
</dbReference>
<dbReference type="CDD" id="cd07377">
    <property type="entry name" value="WHTH_GntR"/>
    <property type="match status" value="1"/>
</dbReference>
<feature type="domain" description="HTH gntR-type" evidence="4">
    <location>
        <begin position="2"/>
        <end position="69"/>
    </location>
</feature>
<keyword evidence="3" id="KW-0804">Transcription</keyword>
<dbReference type="PANTHER" id="PTHR43537:SF51">
    <property type="entry name" value="HTH-TYPE TRANSCRIPTIONAL REGULATOR LGOR-RELATED"/>
    <property type="match status" value="1"/>
</dbReference>
<comment type="caution">
    <text evidence="5">The sequence shown here is derived from an EMBL/GenBank/DDBJ whole genome shotgun (WGS) entry which is preliminary data.</text>
</comment>
<dbReference type="SMART" id="SM00895">
    <property type="entry name" value="FCD"/>
    <property type="match status" value="1"/>
</dbReference>
<dbReference type="Gene3D" id="1.10.10.10">
    <property type="entry name" value="Winged helix-like DNA-binding domain superfamily/Winged helix DNA-binding domain"/>
    <property type="match status" value="1"/>
</dbReference>
<dbReference type="InterPro" id="IPR036388">
    <property type="entry name" value="WH-like_DNA-bd_sf"/>
</dbReference>
<dbReference type="GO" id="GO:0003677">
    <property type="term" value="F:DNA binding"/>
    <property type="evidence" value="ECO:0007669"/>
    <property type="project" value="UniProtKB-KW"/>
</dbReference>
<accession>A0A0P6W854</accession>
<evidence type="ECO:0000259" key="4">
    <source>
        <dbReference type="PROSITE" id="PS50949"/>
    </source>
</evidence>
<dbReference type="PANTHER" id="PTHR43537">
    <property type="entry name" value="TRANSCRIPTIONAL REGULATOR, GNTR FAMILY"/>
    <property type="match status" value="1"/>
</dbReference>